<name>A0A4Q7W0M5_9BURK</name>
<sequence length="271" mass="29525">MQLVAAETADARVGAPRAAWRLARATLHALHGLWLVLLVFPRVSIERRQHHVQWWAAKMLRMLGMRLEVAGVPRPGGGTLVTANHISWLDIMAIHAVCPQARFVSKADVKAWPLINKLVDSAGTLYIERERRRDAMRLVHDVAAVLKAGDVVAVFPEGTTSDGRGLLPFHANLLQAAIAVGVPVQPVALRYRDAVNAVSPAAMFVGETTLAQSMWMIARGRDLVVRVEWLPAQGSRHADRRALAELLRREIGSALGVVIEPVDAASDTPSA</sequence>
<dbReference type="SMART" id="SM00563">
    <property type="entry name" value="PlsC"/>
    <property type="match status" value="1"/>
</dbReference>
<dbReference type="PANTHER" id="PTHR10434:SF64">
    <property type="entry name" value="1-ACYL-SN-GLYCEROL-3-PHOSPHATE ACYLTRANSFERASE-RELATED"/>
    <property type="match status" value="1"/>
</dbReference>
<dbReference type="PANTHER" id="PTHR10434">
    <property type="entry name" value="1-ACYL-SN-GLYCEROL-3-PHOSPHATE ACYLTRANSFERASE"/>
    <property type="match status" value="1"/>
</dbReference>
<dbReference type="RefSeq" id="WP_130430142.1">
    <property type="nucleotide sequence ID" value="NZ_SHKP01000004.1"/>
</dbReference>
<dbReference type="InterPro" id="IPR002123">
    <property type="entry name" value="Plipid/glycerol_acylTrfase"/>
</dbReference>
<evidence type="ECO:0000256" key="4">
    <source>
        <dbReference type="ARBA" id="ARBA00023098"/>
    </source>
</evidence>
<gene>
    <name evidence="7" type="ORF">EV670_0398</name>
</gene>
<feature type="domain" description="Phospholipid/glycerol acyltransferase" evidence="6">
    <location>
        <begin position="79"/>
        <end position="192"/>
    </location>
</feature>
<evidence type="ECO:0000256" key="5">
    <source>
        <dbReference type="ARBA" id="ARBA00023315"/>
    </source>
</evidence>
<evidence type="ECO:0000256" key="2">
    <source>
        <dbReference type="ARBA" id="ARBA00022516"/>
    </source>
</evidence>
<proteinExistence type="predicted"/>
<evidence type="ECO:0000313" key="8">
    <source>
        <dbReference type="Proteomes" id="UP000293671"/>
    </source>
</evidence>
<evidence type="ECO:0000256" key="3">
    <source>
        <dbReference type="ARBA" id="ARBA00022679"/>
    </source>
</evidence>
<dbReference type="SUPFAM" id="SSF69593">
    <property type="entry name" value="Glycerol-3-phosphate (1)-acyltransferase"/>
    <property type="match status" value="1"/>
</dbReference>
<evidence type="ECO:0000256" key="1">
    <source>
        <dbReference type="ARBA" id="ARBA00005189"/>
    </source>
</evidence>
<keyword evidence="4" id="KW-0443">Lipid metabolism</keyword>
<dbReference type="CDD" id="cd07989">
    <property type="entry name" value="LPLAT_AGPAT-like"/>
    <property type="match status" value="1"/>
</dbReference>
<keyword evidence="8" id="KW-1185">Reference proteome</keyword>
<comment type="pathway">
    <text evidence="1">Lipid metabolism.</text>
</comment>
<dbReference type="GO" id="GO:0003841">
    <property type="term" value="F:1-acylglycerol-3-phosphate O-acyltransferase activity"/>
    <property type="evidence" value="ECO:0007669"/>
    <property type="project" value="TreeGrafter"/>
</dbReference>
<dbReference type="Proteomes" id="UP000293671">
    <property type="component" value="Unassembled WGS sequence"/>
</dbReference>
<protein>
    <submittedName>
        <fullName evidence="7">Lyso-ornithine lipid acyltransferase</fullName>
    </submittedName>
</protein>
<dbReference type="Pfam" id="PF01553">
    <property type="entry name" value="Acyltransferase"/>
    <property type="match status" value="1"/>
</dbReference>
<evidence type="ECO:0000259" key="6">
    <source>
        <dbReference type="SMART" id="SM00563"/>
    </source>
</evidence>
<evidence type="ECO:0000313" key="7">
    <source>
        <dbReference type="EMBL" id="RZU02375.1"/>
    </source>
</evidence>
<reference evidence="7 8" key="1">
    <citation type="submission" date="2019-02" db="EMBL/GenBank/DDBJ databases">
        <title>Genomic Encyclopedia of Type Strains, Phase IV (KMG-IV): sequencing the most valuable type-strain genomes for metagenomic binning, comparative biology and taxonomic classification.</title>
        <authorList>
            <person name="Goeker M."/>
        </authorList>
    </citation>
    <scope>NUCLEOTIDE SEQUENCE [LARGE SCALE GENOMIC DNA]</scope>
    <source>
        <strain evidence="7 8">DSM 19570</strain>
    </source>
</reference>
<comment type="caution">
    <text evidence="7">The sequence shown here is derived from an EMBL/GenBank/DDBJ whole genome shotgun (WGS) entry which is preliminary data.</text>
</comment>
<dbReference type="OrthoDB" id="9806880at2"/>
<dbReference type="AlphaFoldDB" id="A0A4Q7W0M5"/>
<organism evidence="7 8">
    <name type="scientific">Rivibacter subsaxonicus</name>
    <dbReference type="NCBI Taxonomy" id="457575"/>
    <lineage>
        <taxon>Bacteria</taxon>
        <taxon>Pseudomonadati</taxon>
        <taxon>Pseudomonadota</taxon>
        <taxon>Betaproteobacteria</taxon>
        <taxon>Burkholderiales</taxon>
        <taxon>Rivibacter</taxon>
    </lineage>
</organism>
<keyword evidence="3 7" id="KW-0808">Transferase</keyword>
<accession>A0A4Q7W0M5</accession>
<dbReference type="GO" id="GO:0006654">
    <property type="term" value="P:phosphatidic acid biosynthetic process"/>
    <property type="evidence" value="ECO:0007669"/>
    <property type="project" value="TreeGrafter"/>
</dbReference>
<keyword evidence="2" id="KW-0444">Lipid biosynthesis</keyword>
<keyword evidence="5 7" id="KW-0012">Acyltransferase</keyword>
<dbReference type="EMBL" id="SHKP01000004">
    <property type="protein sequence ID" value="RZU02375.1"/>
    <property type="molecule type" value="Genomic_DNA"/>
</dbReference>